<dbReference type="EMBL" id="JACHIE010000014">
    <property type="protein sequence ID" value="MBB6458087.1"/>
    <property type="molecule type" value="Genomic_DNA"/>
</dbReference>
<keyword evidence="7" id="KW-0732">Signal</keyword>
<reference evidence="17 18" key="1">
    <citation type="submission" date="2020-08" db="EMBL/GenBank/DDBJ databases">
        <title>Genomic Encyclopedia of Type Strains, Phase IV (KMG-IV): sequencing the most valuable type-strain genomes for metagenomic binning, comparative biology and taxonomic classification.</title>
        <authorList>
            <person name="Goeker M."/>
        </authorList>
    </citation>
    <scope>NUCLEOTIDE SEQUENCE [LARGE SCALE GENOMIC DNA]</scope>
    <source>
        <strain evidence="17 18">DSM 4491</strain>
    </source>
</reference>
<comment type="caution">
    <text evidence="17">The sequence shown here is derived from an EMBL/GenBank/DDBJ whole genome shotgun (WGS) entry which is preliminary data.</text>
</comment>
<dbReference type="PROSITE" id="PS52016">
    <property type="entry name" value="TONB_DEPENDENT_REC_3"/>
    <property type="match status" value="1"/>
</dbReference>
<organism evidence="17 18">
    <name type="scientific">Acetobacter lovaniensis</name>
    <dbReference type="NCBI Taxonomy" id="104100"/>
    <lineage>
        <taxon>Bacteria</taxon>
        <taxon>Pseudomonadati</taxon>
        <taxon>Pseudomonadota</taxon>
        <taxon>Alphaproteobacteria</taxon>
        <taxon>Acetobacterales</taxon>
        <taxon>Acetobacteraceae</taxon>
        <taxon>Acetobacter</taxon>
    </lineage>
</organism>
<evidence type="ECO:0000256" key="10">
    <source>
        <dbReference type="ARBA" id="ARBA00023077"/>
    </source>
</evidence>
<keyword evidence="10 15" id="KW-0798">TonB box</keyword>
<evidence type="ECO:0000259" key="16">
    <source>
        <dbReference type="SMART" id="SM00965"/>
    </source>
</evidence>
<keyword evidence="11 14" id="KW-0472">Membrane</keyword>
<name>A0A841QJD3_9PROT</name>
<dbReference type="Pfam" id="PF07715">
    <property type="entry name" value="Plug"/>
    <property type="match status" value="1"/>
</dbReference>
<dbReference type="GO" id="GO:0015344">
    <property type="term" value="F:siderophore uptake transmembrane transporter activity"/>
    <property type="evidence" value="ECO:0007669"/>
    <property type="project" value="TreeGrafter"/>
</dbReference>
<evidence type="ECO:0000256" key="11">
    <source>
        <dbReference type="ARBA" id="ARBA00023136"/>
    </source>
</evidence>
<evidence type="ECO:0000256" key="1">
    <source>
        <dbReference type="ARBA" id="ARBA00004571"/>
    </source>
</evidence>
<dbReference type="PANTHER" id="PTHR32552:SF68">
    <property type="entry name" value="FERRICHROME OUTER MEMBRANE TRANSPORTER_PHAGE RECEPTOR"/>
    <property type="match status" value="1"/>
</dbReference>
<dbReference type="SMART" id="SM00965">
    <property type="entry name" value="STN"/>
    <property type="match status" value="1"/>
</dbReference>
<dbReference type="RefSeq" id="WP_166116136.1">
    <property type="nucleotide sequence ID" value="NZ_BAABDB010000043.1"/>
</dbReference>
<keyword evidence="9" id="KW-0406">Ion transport</keyword>
<dbReference type="Pfam" id="PF00593">
    <property type="entry name" value="TonB_dep_Rec_b-barrel"/>
    <property type="match status" value="1"/>
</dbReference>
<dbReference type="Gene3D" id="3.55.50.30">
    <property type="match status" value="1"/>
</dbReference>
<dbReference type="Proteomes" id="UP000578000">
    <property type="component" value="Unassembled WGS sequence"/>
</dbReference>
<dbReference type="InterPro" id="IPR011662">
    <property type="entry name" value="Secretin/TonB_short_N"/>
</dbReference>
<evidence type="ECO:0000256" key="14">
    <source>
        <dbReference type="PROSITE-ProRule" id="PRU01360"/>
    </source>
</evidence>
<sequence>MKTGIASGQAAKGRPCWLAAALMTTTLAGLDGHVAHAANVQTIAAPAQASAQKFNIPAQKLGDALASFGAQSGWQVSVRADVIRNATSPGVNGSLTPADALSRLLAGTGFAYRLSGGHTVTLVPAAANITLGPVRVGGQVSQQDPTGPGVGYVADRTMSATKTDTPLTEIPSSIYVVTKQQMLDQGAQTVMDALKYTAGLYAGASGTFNNGNAAADSISFYQRGFSTNQFVDGLLSNSQSAGETAFLERIEAINGPASVMYGQTTPGGMLAMSLKKPTETPLHQVSVGFGNWGRYQSTVDFSDKLTKSGNVRYRIAAIGVTQGTQTDHVDYHRVGVLPSITWDIDHKTSLTLLGMYMYTPGTGISQSNDYPLKGSLITDGYRRIPRRNFLGATNWNTQADTTAMFEYQFQHKFNKYINFSQTFRYEQSSMNDKDSYYDGSVNSEEVYQAPEWAKETFKTTALDTRVYGKFQTGPLQHTWVVGSDFRSYHYNWYYQRDKTTGGDFIVNMYNPGASYTPCFSTSVSAGCKGSFGTSRYDYFQEGIYFQDQIKWKRLSILLGGRQDWINYNGHALSHTYNNTNGQNITTETPGNTAPQPASAFTWRAGILYNFAFGLTPYFSYSTSFVPQTSTNYQGQPFAPLAGKQLEVGLKYKVPNKDILLTASAFHIDEDHYLEQDPVHTNYSLDAGRVKSQGFEVSANANLTKDLRMIASYSYVDIRYAKTNKTAKRYNPYTGSTYGNAISQEGMFVPYVPRNMFSVFLDYSLPGNSLKGFGVNGGMRYVGFRYTDNVESFKTPAYFLFDIGAHYDFGASIPSLKGLKAQLAISNLTNKYYVTRCSNYDCYIGQGRRVYGNLTYNW</sequence>
<gene>
    <name evidence="17" type="ORF">HNR55_002692</name>
</gene>
<dbReference type="Gene3D" id="2.170.130.10">
    <property type="entry name" value="TonB-dependent receptor, plug domain"/>
    <property type="match status" value="1"/>
</dbReference>
<dbReference type="PANTHER" id="PTHR32552">
    <property type="entry name" value="FERRICHROME IRON RECEPTOR-RELATED"/>
    <property type="match status" value="1"/>
</dbReference>
<dbReference type="GO" id="GO:0009279">
    <property type="term" value="C:cell outer membrane"/>
    <property type="evidence" value="ECO:0007669"/>
    <property type="project" value="UniProtKB-SubCell"/>
</dbReference>
<evidence type="ECO:0000256" key="2">
    <source>
        <dbReference type="ARBA" id="ARBA00009810"/>
    </source>
</evidence>
<dbReference type="InterPro" id="IPR039426">
    <property type="entry name" value="TonB-dep_rcpt-like"/>
</dbReference>
<dbReference type="Gene3D" id="2.40.170.20">
    <property type="entry name" value="TonB-dependent receptor, beta-barrel domain"/>
    <property type="match status" value="1"/>
</dbReference>
<comment type="similarity">
    <text evidence="2 14 15">Belongs to the TonB-dependent receptor family.</text>
</comment>
<dbReference type="GO" id="GO:0015891">
    <property type="term" value="P:siderophore transport"/>
    <property type="evidence" value="ECO:0007669"/>
    <property type="project" value="InterPro"/>
</dbReference>
<evidence type="ECO:0000256" key="9">
    <source>
        <dbReference type="ARBA" id="ARBA00023065"/>
    </source>
</evidence>
<dbReference type="InterPro" id="IPR010105">
    <property type="entry name" value="TonB_sidphr_rcpt"/>
</dbReference>
<keyword evidence="18" id="KW-1185">Reference proteome</keyword>
<dbReference type="CDD" id="cd01347">
    <property type="entry name" value="ligand_gated_channel"/>
    <property type="match status" value="1"/>
</dbReference>
<dbReference type="InterPro" id="IPR000531">
    <property type="entry name" value="Beta-barrel_TonB"/>
</dbReference>
<evidence type="ECO:0000256" key="13">
    <source>
        <dbReference type="ARBA" id="ARBA00023237"/>
    </source>
</evidence>
<comment type="subcellular location">
    <subcellularLocation>
        <location evidence="1 14">Cell outer membrane</location>
        <topology evidence="1 14">Multi-pass membrane protein</topology>
    </subcellularLocation>
</comment>
<evidence type="ECO:0000256" key="12">
    <source>
        <dbReference type="ARBA" id="ARBA00023170"/>
    </source>
</evidence>
<proteinExistence type="inferred from homology"/>
<evidence type="ECO:0000313" key="17">
    <source>
        <dbReference type="EMBL" id="MBB6458087.1"/>
    </source>
</evidence>
<evidence type="ECO:0000256" key="8">
    <source>
        <dbReference type="ARBA" id="ARBA00023004"/>
    </source>
</evidence>
<evidence type="ECO:0000256" key="6">
    <source>
        <dbReference type="ARBA" id="ARBA00022692"/>
    </source>
</evidence>
<dbReference type="NCBIfam" id="TIGR01783">
    <property type="entry name" value="TonB-siderophor"/>
    <property type="match status" value="1"/>
</dbReference>
<evidence type="ECO:0000256" key="7">
    <source>
        <dbReference type="ARBA" id="ARBA00022729"/>
    </source>
</evidence>
<keyword evidence="13 14" id="KW-0998">Cell outer membrane</keyword>
<keyword evidence="6 14" id="KW-0812">Transmembrane</keyword>
<accession>A0A841QJD3</accession>
<keyword evidence="3 14" id="KW-0813">Transport</keyword>
<dbReference type="InterPro" id="IPR012910">
    <property type="entry name" value="Plug_dom"/>
</dbReference>
<keyword evidence="5" id="KW-0410">Iron transport</keyword>
<keyword evidence="4 14" id="KW-1134">Transmembrane beta strand</keyword>
<dbReference type="AlphaFoldDB" id="A0A841QJD3"/>
<feature type="domain" description="Secretin/TonB short N-terminal" evidence="16">
    <location>
        <begin position="74"/>
        <end position="125"/>
    </location>
</feature>
<dbReference type="Pfam" id="PF07660">
    <property type="entry name" value="STN"/>
    <property type="match status" value="1"/>
</dbReference>
<dbReference type="GO" id="GO:0038023">
    <property type="term" value="F:signaling receptor activity"/>
    <property type="evidence" value="ECO:0007669"/>
    <property type="project" value="InterPro"/>
</dbReference>
<evidence type="ECO:0000256" key="5">
    <source>
        <dbReference type="ARBA" id="ARBA00022496"/>
    </source>
</evidence>
<evidence type="ECO:0000313" key="18">
    <source>
        <dbReference type="Proteomes" id="UP000578000"/>
    </source>
</evidence>
<keyword evidence="12 17" id="KW-0675">Receptor</keyword>
<dbReference type="InterPro" id="IPR037066">
    <property type="entry name" value="Plug_dom_sf"/>
</dbReference>
<evidence type="ECO:0000256" key="15">
    <source>
        <dbReference type="RuleBase" id="RU003357"/>
    </source>
</evidence>
<evidence type="ECO:0000256" key="3">
    <source>
        <dbReference type="ARBA" id="ARBA00022448"/>
    </source>
</evidence>
<protein>
    <submittedName>
        <fullName evidence="17">Iron complex outermembrane receptor protein</fullName>
    </submittedName>
</protein>
<dbReference type="InterPro" id="IPR036942">
    <property type="entry name" value="Beta-barrel_TonB_sf"/>
</dbReference>
<dbReference type="SUPFAM" id="SSF56935">
    <property type="entry name" value="Porins"/>
    <property type="match status" value="1"/>
</dbReference>
<evidence type="ECO:0000256" key="4">
    <source>
        <dbReference type="ARBA" id="ARBA00022452"/>
    </source>
</evidence>
<keyword evidence="8" id="KW-0408">Iron</keyword>